<dbReference type="InterPro" id="IPR007627">
    <property type="entry name" value="RNA_pol_sigma70_r2"/>
</dbReference>
<feature type="domain" description="DUF6596" evidence="3">
    <location>
        <begin position="186"/>
        <end position="286"/>
    </location>
</feature>
<dbReference type="InterPro" id="IPR046531">
    <property type="entry name" value="DUF6596"/>
</dbReference>
<dbReference type="EMBL" id="JAMZEK010000002">
    <property type="protein sequence ID" value="MCP1374332.1"/>
    <property type="molecule type" value="Genomic_DNA"/>
</dbReference>
<evidence type="ECO:0000313" key="5">
    <source>
        <dbReference type="Proteomes" id="UP001204615"/>
    </source>
</evidence>
<dbReference type="InterPro" id="IPR013324">
    <property type="entry name" value="RNA_pol_sigma_r3/r4-like"/>
</dbReference>
<gene>
    <name evidence="4" type="ORF">NC595_09690</name>
</gene>
<dbReference type="Gene3D" id="1.10.1740.10">
    <property type="match status" value="1"/>
</dbReference>
<feature type="domain" description="RNA polymerase sigma-70 region 2" evidence="1">
    <location>
        <begin position="17"/>
        <end position="79"/>
    </location>
</feature>
<proteinExistence type="predicted"/>
<sequence>METAELHRRIDAVWRLEAPKLIGALVRVVRDIDLAEELAQDALVSALERWPDNGIPDNPGAWLMTTARNRGIDLLRHRQLAERKHAMLGGDPDFEPHVMPDFDTLDDDIGDDRLRLIFTACHPVLPHEARIALTLRLLGGLTTAEIARAFLQPEPTVAQRIVRAKRTLAEKRVPYDMPRGEERGERLASVLGVVYLIFNEGYAATAGEDWMRPALCEEALRLGRMLAALEPHEPEVLGLLALMELQASRTHARIDATGRPVLLDQQDRTRWDRLAIARGQALLARAIRHPDGAGPYTLQAAIAACHAGAPTAAATDWPRIAALYAALAQVSPSPVVELNRAVAVSRAQGPAAGLALVEAIADAPALSRYAPLPAVLGDLLEQLGRHDEARAAFRRATELTANAGEREVLQARIARLEGTAD</sequence>
<dbReference type="Pfam" id="PF08281">
    <property type="entry name" value="Sigma70_r4_2"/>
    <property type="match status" value="1"/>
</dbReference>
<evidence type="ECO:0000313" key="4">
    <source>
        <dbReference type="EMBL" id="MCP1374332.1"/>
    </source>
</evidence>
<dbReference type="InterPro" id="IPR036388">
    <property type="entry name" value="WH-like_DNA-bd_sf"/>
</dbReference>
<dbReference type="Pfam" id="PF04542">
    <property type="entry name" value="Sigma70_r2"/>
    <property type="match status" value="1"/>
</dbReference>
<evidence type="ECO:0000259" key="2">
    <source>
        <dbReference type="Pfam" id="PF08281"/>
    </source>
</evidence>
<dbReference type="Proteomes" id="UP001204615">
    <property type="component" value="Unassembled WGS sequence"/>
</dbReference>
<accession>A0ABT1FAD5</accession>
<dbReference type="InterPro" id="IPR013325">
    <property type="entry name" value="RNA_pol_sigma_r2"/>
</dbReference>
<feature type="domain" description="RNA polymerase sigma factor 70 region 4 type 2" evidence="2">
    <location>
        <begin position="117"/>
        <end position="168"/>
    </location>
</feature>
<organism evidence="4 5">
    <name type="scientific">Dyella lutea</name>
    <dbReference type="NCBI Taxonomy" id="2950441"/>
    <lineage>
        <taxon>Bacteria</taxon>
        <taxon>Pseudomonadati</taxon>
        <taxon>Pseudomonadota</taxon>
        <taxon>Gammaproteobacteria</taxon>
        <taxon>Lysobacterales</taxon>
        <taxon>Rhodanobacteraceae</taxon>
        <taxon>Dyella</taxon>
    </lineage>
</organism>
<name>A0ABT1FAD5_9GAMM</name>
<dbReference type="Pfam" id="PF20239">
    <property type="entry name" value="DUF6596"/>
    <property type="match status" value="1"/>
</dbReference>
<dbReference type="InterPro" id="IPR013249">
    <property type="entry name" value="RNA_pol_sigma70_r4_t2"/>
</dbReference>
<reference evidence="4 5" key="1">
    <citation type="submission" date="2022-06" db="EMBL/GenBank/DDBJ databases">
        <title>Dyella sp. Sa strain:Sa Genome sequencing.</title>
        <authorList>
            <person name="Park S."/>
        </authorList>
    </citation>
    <scope>NUCLEOTIDE SEQUENCE [LARGE SCALE GENOMIC DNA]</scope>
    <source>
        <strain evidence="4 5">Sa</strain>
    </source>
</reference>
<dbReference type="SUPFAM" id="SSF88659">
    <property type="entry name" value="Sigma3 and sigma4 domains of RNA polymerase sigma factors"/>
    <property type="match status" value="1"/>
</dbReference>
<dbReference type="Gene3D" id="1.10.10.10">
    <property type="entry name" value="Winged helix-like DNA-binding domain superfamily/Winged helix DNA-binding domain"/>
    <property type="match status" value="1"/>
</dbReference>
<dbReference type="RefSeq" id="WP_253566114.1">
    <property type="nucleotide sequence ID" value="NZ_JAMZEK010000002.1"/>
</dbReference>
<comment type="caution">
    <text evidence="4">The sequence shown here is derived from an EMBL/GenBank/DDBJ whole genome shotgun (WGS) entry which is preliminary data.</text>
</comment>
<evidence type="ECO:0000259" key="1">
    <source>
        <dbReference type="Pfam" id="PF04542"/>
    </source>
</evidence>
<keyword evidence="5" id="KW-1185">Reference proteome</keyword>
<evidence type="ECO:0000259" key="3">
    <source>
        <dbReference type="Pfam" id="PF20239"/>
    </source>
</evidence>
<dbReference type="PANTHER" id="PTHR47756:SF1">
    <property type="entry name" value="BLL0085 PROTEIN"/>
    <property type="match status" value="1"/>
</dbReference>
<protein>
    <submittedName>
        <fullName evidence="4">RNA polymerase sigma factor</fullName>
    </submittedName>
</protein>
<dbReference type="SUPFAM" id="SSF88946">
    <property type="entry name" value="Sigma2 domain of RNA polymerase sigma factors"/>
    <property type="match status" value="1"/>
</dbReference>
<dbReference type="PANTHER" id="PTHR47756">
    <property type="entry name" value="BLL6612 PROTEIN-RELATED"/>
    <property type="match status" value="1"/>
</dbReference>